<dbReference type="AlphaFoldDB" id="A0A6J4VMI2"/>
<dbReference type="EMBL" id="CADCWL010000237">
    <property type="protein sequence ID" value="CAA9582674.1"/>
    <property type="molecule type" value="Genomic_DNA"/>
</dbReference>
<keyword evidence="1" id="KW-0812">Transmembrane</keyword>
<organism evidence="2">
    <name type="scientific">uncultured Thermomicrobiales bacterium</name>
    <dbReference type="NCBI Taxonomy" id="1645740"/>
    <lineage>
        <taxon>Bacteria</taxon>
        <taxon>Pseudomonadati</taxon>
        <taxon>Thermomicrobiota</taxon>
        <taxon>Thermomicrobia</taxon>
        <taxon>Thermomicrobiales</taxon>
        <taxon>environmental samples</taxon>
    </lineage>
</organism>
<sequence>MATKPISKKAHGAIDYGFLGMMLAGPSLLGLTGPAKTLAYLVGGVQGGLNAVTDQPLAVKRLVPFRTHGTIELASGPAFVLLPTITGALKEPKARAFFGVALGLLATVYALTDWDATTDG</sequence>
<feature type="transmembrane region" description="Helical" evidence="1">
    <location>
        <begin position="94"/>
        <end position="112"/>
    </location>
</feature>
<accession>A0A6J4VMI2</accession>
<evidence type="ECO:0000313" key="2">
    <source>
        <dbReference type="EMBL" id="CAA9582674.1"/>
    </source>
</evidence>
<proteinExistence type="predicted"/>
<keyword evidence="1" id="KW-1133">Transmembrane helix</keyword>
<reference evidence="2" key="1">
    <citation type="submission" date="2020-02" db="EMBL/GenBank/DDBJ databases">
        <authorList>
            <person name="Meier V. D."/>
        </authorList>
    </citation>
    <scope>NUCLEOTIDE SEQUENCE</scope>
    <source>
        <strain evidence="2">AVDCRST_MAG19</strain>
    </source>
</reference>
<keyword evidence="1" id="KW-0472">Membrane</keyword>
<name>A0A6J4VMI2_9BACT</name>
<protein>
    <submittedName>
        <fullName evidence="2">Uncharacterized protein</fullName>
    </submittedName>
</protein>
<gene>
    <name evidence="2" type="ORF">AVDCRST_MAG19-4256</name>
</gene>
<evidence type="ECO:0000256" key="1">
    <source>
        <dbReference type="SAM" id="Phobius"/>
    </source>
</evidence>